<dbReference type="GO" id="GO:0008409">
    <property type="term" value="F:5'-3' exonuclease activity"/>
    <property type="evidence" value="ECO:0007669"/>
    <property type="project" value="TreeGrafter"/>
</dbReference>
<comment type="function">
    <text evidence="8">Nuclease required for the repair of DNA interstrand cross-links (ICL). Acts as a 5'-3' exonuclease that anchors at a cut end of DNA and cleaves DNA successively at every third nucleotide, allowing to excise an ICL from one strand through flanking incisions.</text>
</comment>
<evidence type="ECO:0000259" key="10">
    <source>
        <dbReference type="SMART" id="SM00990"/>
    </source>
</evidence>
<evidence type="ECO:0000313" key="12">
    <source>
        <dbReference type="Proteomes" id="UP001212152"/>
    </source>
</evidence>
<dbReference type="GO" id="GO:0017108">
    <property type="term" value="F:5'-flap endonuclease activity"/>
    <property type="evidence" value="ECO:0007669"/>
    <property type="project" value="TreeGrafter"/>
</dbReference>
<dbReference type="GO" id="GO:0036297">
    <property type="term" value="P:interstrand cross-link repair"/>
    <property type="evidence" value="ECO:0007669"/>
    <property type="project" value="InterPro"/>
</dbReference>
<dbReference type="InterPro" id="IPR011856">
    <property type="entry name" value="tRNA_endonuc-like_dom_sf"/>
</dbReference>
<dbReference type="GO" id="GO:0005634">
    <property type="term" value="C:nucleus"/>
    <property type="evidence" value="ECO:0007669"/>
    <property type="project" value="UniProtKB-SubCell"/>
</dbReference>
<feature type="compositionally biased region" description="Polar residues" evidence="9">
    <location>
        <begin position="20"/>
        <end position="31"/>
    </location>
</feature>
<reference evidence="11" key="1">
    <citation type="submission" date="2020-05" db="EMBL/GenBank/DDBJ databases">
        <title>Phylogenomic resolution of chytrid fungi.</title>
        <authorList>
            <person name="Stajich J.E."/>
            <person name="Amses K."/>
            <person name="Simmons R."/>
            <person name="Seto K."/>
            <person name="Myers J."/>
            <person name="Bonds A."/>
            <person name="Quandt C.A."/>
            <person name="Barry K."/>
            <person name="Liu P."/>
            <person name="Grigoriev I."/>
            <person name="Longcore J.E."/>
            <person name="James T.Y."/>
        </authorList>
    </citation>
    <scope>NUCLEOTIDE SEQUENCE</scope>
    <source>
        <strain evidence="11">JEL0379</strain>
    </source>
</reference>
<dbReference type="Gene3D" id="3.40.1350.10">
    <property type="match status" value="1"/>
</dbReference>
<dbReference type="Pfam" id="PF08774">
    <property type="entry name" value="VRR_NUC"/>
    <property type="match status" value="1"/>
</dbReference>
<evidence type="ECO:0000256" key="6">
    <source>
        <dbReference type="ARBA" id="ARBA00022842"/>
    </source>
</evidence>
<dbReference type="GO" id="GO:0070336">
    <property type="term" value="F:flap-structured DNA binding"/>
    <property type="evidence" value="ECO:0007669"/>
    <property type="project" value="TreeGrafter"/>
</dbReference>
<evidence type="ECO:0000256" key="5">
    <source>
        <dbReference type="ARBA" id="ARBA00022801"/>
    </source>
</evidence>
<keyword evidence="7 8" id="KW-0464">Manganese</keyword>
<evidence type="ECO:0000256" key="9">
    <source>
        <dbReference type="SAM" id="MobiDB-lite"/>
    </source>
</evidence>
<dbReference type="InterPro" id="IPR049132">
    <property type="entry name" value="FAN1-like_euk"/>
</dbReference>
<feature type="region of interest" description="Disordered" evidence="9">
    <location>
        <begin position="531"/>
        <end position="551"/>
    </location>
</feature>
<dbReference type="InterPro" id="IPR049126">
    <property type="entry name" value="FAN1-like_TPR"/>
</dbReference>
<evidence type="ECO:0000256" key="1">
    <source>
        <dbReference type="ARBA" id="ARBA00000983"/>
    </source>
</evidence>
<evidence type="ECO:0000313" key="11">
    <source>
        <dbReference type="EMBL" id="KAJ3177938.1"/>
    </source>
</evidence>
<comment type="subcellular location">
    <subcellularLocation>
        <location evidence="8">Nucleus</location>
    </subcellularLocation>
</comment>
<keyword evidence="4 8" id="KW-0479">Metal-binding</keyword>
<dbReference type="Pfam" id="PF21315">
    <property type="entry name" value="FAN1_HTH"/>
    <property type="match status" value="1"/>
</dbReference>
<dbReference type="GO" id="GO:0046872">
    <property type="term" value="F:metal ion binding"/>
    <property type="evidence" value="ECO:0007669"/>
    <property type="project" value="UniProtKB-KW"/>
</dbReference>
<dbReference type="InterPro" id="IPR049125">
    <property type="entry name" value="FAN1-like_WH"/>
</dbReference>
<dbReference type="PANTHER" id="PTHR15749:SF4">
    <property type="entry name" value="FANCONI-ASSOCIATED NUCLEASE 1"/>
    <property type="match status" value="1"/>
</dbReference>
<dbReference type="GO" id="GO:0004528">
    <property type="term" value="F:phosphodiesterase I activity"/>
    <property type="evidence" value="ECO:0007669"/>
    <property type="project" value="UniProtKB-EC"/>
</dbReference>
<dbReference type="Proteomes" id="UP001212152">
    <property type="component" value="Unassembled WGS sequence"/>
</dbReference>
<evidence type="ECO:0000256" key="8">
    <source>
        <dbReference type="RuleBase" id="RU365033"/>
    </source>
</evidence>
<evidence type="ECO:0000256" key="7">
    <source>
        <dbReference type="ARBA" id="ARBA00023211"/>
    </source>
</evidence>
<dbReference type="PANTHER" id="PTHR15749">
    <property type="entry name" value="FANCONI-ASSOCIATED NUCLEASE 1"/>
    <property type="match status" value="1"/>
</dbReference>
<comment type="similarity">
    <text evidence="2 8">Belongs to the FAN1 family.</text>
</comment>
<keyword evidence="3 8" id="KW-0540">Nuclease</keyword>
<comment type="caution">
    <text evidence="11">The sequence shown here is derived from an EMBL/GenBank/DDBJ whole genome shotgun (WGS) entry which is preliminary data.</text>
</comment>
<proteinExistence type="inferred from homology"/>
<feature type="domain" description="VRR-NUC" evidence="10">
    <location>
        <begin position="633"/>
        <end position="754"/>
    </location>
</feature>
<sequence length="776" mass="88251">MPPAKKRRTSGGPVREYGQGTLSSHFGLQASQGGATGAEGTQEGAEHIAELSITADEPDGDGDEETAPPWAGMDPYYQRVFDEALDTVLEHESHLFDSGDLALIQRYKNAGADGQKLLVRLFSRSWKWLRLSSLSKYTEIDLPCAYASLCSSGFADEEPSSLSELLNLMSSPELKALAKQTQLVTTLQSRWTKPEYIDAIIAHTATQTLLIGDPVERTKTRVKKILGPILRLDQTAGDLFERTMMLYFRSLDLIERPMVAGILSLVERWTFPEYEVKRFPNMFPTREASVEYYQALQLHARIEKLVERKKVEDCLEHLDEIQAMWESLLMAADADAFSTERKSYFLIQFTPVRVFTMLLTNFALNILPSVKLYDRATTIIHMLLSQQHYGWGSRGKWWDQLSHLTLNYSDAVQEREERALEFCVEAVRDPLVRAGWLVRVRRRLERVAKKLWERKQMESQDGLKSKKGSKKLLAIISGWEALIPGDIRHRLIDRTIREPGLEVCEGVRIDHRELGRKSTWLVEGEDLDVDDDAETANGEDGDPQSNETETSQEITVEEVAMRHYAKQGYNGLHVENALFHHIFGLLFYEVLYATSPQCPHVFQTRYQTHPLDFFTDEFYMGREPAISARCHEIETARIDDLVADCAAMDIALRDRRVKGVGLAWDAMTHDQFVEILSCVQVPALGTVMRRMAEAYRDHCGGLPDLVLWDATTSPKRIKLVEVKGPGDRLSEKQIMWMDILGCCGWDIDVCKVEEKAKKTLPIPVKKVAKRAARKRK</sequence>
<keyword evidence="8" id="KW-0234">DNA repair</keyword>
<keyword evidence="6 8" id="KW-0460">Magnesium</keyword>
<keyword evidence="8" id="KW-0227">DNA damage</keyword>
<dbReference type="EC" id="3.1.4.1" evidence="8"/>
<evidence type="ECO:0000256" key="4">
    <source>
        <dbReference type="ARBA" id="ARBA00022723"/>
    </source>
</evidence>
<dbReference type="InterPro" id="IPR033315">
    <property type="entry name" value="Fan1-like"/>
</dbReference>
<dbReference type="SMART" id="SM00990">
    <property type="entry name" value="VRR_NUC"/>
    <property type="match status" value="1"/>
</dbReference>
<keyword evidence="12" id="KW-1185">Reference proteome</keyword>
<keyword evidence="5 8" id="KW-0378">Hydrolase</keyword>
<dbReference type="InterPro" id="IPR014883">
    <property type="entry name" value="VRR_NUC"/>
</dbReference>
<dbReference type="Pfam" id="PF21170">
    <property type="entry name" value="FAN1_TPR"/>
    <property type="match status" value="1"/>
</dbReference>
<name>A0AAD5TKL3_9FUNG</name>
<accession>A0AAD5TKL3</accession>
<feature type="region of interest" description="Disordered" evidence="9">
    <location>
        <begin position="1"/>
        <end position="44"/>
    </location>
</feature>
<dbReference type="CDD" id="cd22326">
    <property type="entry name" value="FAN1-like"/>
    <property type="match status" value="1"/>
</dbReference>
<comment type="cofactor">
    <cofactor evidence="8">
        <name>Mg(2+)</name>
        <dbReference type="ChEBI" id="CHEBI:18420"/>
    </cofactor>
    <cofactor evidence="8">
        <name>Mn(2+)</name>
        <dbReference type="ChEBI" id="CHEBI:29035"/>
    </cofactor>
</comment>
<feature type="compositionally biased region" description="Acidic residues" evidence="9">
    <location>
        <begin position="531"/>
        <end position="542"/>
    </location>
</feature>
<gene>
    <name evidence="11" type="primary">FAN1</name>
    <name evidence="11" type="ORF">HDU87_004220</name>
</gene>
<evidence type="ECO:0000256" key="3">
    <source>
        <dbReference type="ARBA" id="ARBA00022722"/>
    </source>
</evidence>
<protein>
    <recommendedName>
        <fullName evidence="8">Fanconi-associated nuclease</fullName>
        <ecNumber evidence="8">3.1.4.1</ecNumber>
    </recommendedName>
</protein>
<dbReference type="EMBL" id="JADGJQ010000030">
    <property type="protein sequence ID" value="KAJ3177938.1"/>
    <property type="molecule type" value="Genomic_DNA"/>
</dbReference>
<keyword evidence="8" id="KW-0539">Nucleus</keyword>
<evidence type="ECO:0000256" key="2">
    <source>
        <dbReference type="ARBA" id="ARBA00005533"/>
    </source>
</evidence>
<organism evidence="11 12">
    <name type="scientific">Geranomyces variabilis</name>
    <dbReference type="NCBI Taxonomy" id="109894"/>
    <lineage>
        <taxon>Eukaryota</taxon>
        <taxon>Fungi</taxon>
        <taxon>Fungi incertae sedis</taxon>
        <taxon>Chytridiomycota</taxon>
        <taxon>Chytridiomycota incertae sedis</taxon>
        <taxon>Chytridiomycetes</taxon>
        <taxon>Spizellomycetales</taxon>
        <taxon>Powellomycetaceae</taxon>
        <taxon>Geranomyces</taxon>
    </lineage>
</organism>
<dbReference type="AlphaFoldDB" id="A0AAD5TKL3"/>
<comment type="catalytic activity">
    <reaction evidence="1 8">
        <text>Hydrolytically removes 5'-nucleotides successively from the 3'-hydroxy termini of 3'-hydroxy-terminated oligonucleotides.</text>
        <dbReference type="EC" id="3.1.4.1"/>
    </reaction>
</comment>